<organism evidence="1 2">
    <name type="scientific">Embleya hyalina</name>
    <dbReference type="NCBI Taxonomy" id="516124"/>
    <lineage>
        <taxon>Bacteria</taxon>
        <taxon>Bacillati</taxon>
        <taxon>Actinomycetota</taxon>
        <taxon>Actinomycetes</taxon>
        <taxon>Kitasatosporales</taxon>
        <taxon>Streptomycetaceae</taxon>
        <taxon>Embleya</taxon>
    </lineage>
</organism>
<accession>A0A401YSL7</accession>
<dbReference type="Proteomes" id="UP000286931">
    <property type="component" value="Unassembled WGS sequence"/>
</dbReference>
<dbReference type="AlphaFoldDB" id="A0A401YSL7"/>
<name>A0A401YSL7_9ACTN</name>
<comment type="caution">
    <text evidence="1">The sequence shown here is derived from an EMBL/GenBank/DDBJ whole genome shotgun (WGS) entry which is preliminary data.</text>
</comment>
<protein>
    <submittedName>
        <fullName evidence="1">Uncharacterized protein</fullName>
    </submittedName>
</protein>
<dbReference type="EMBL" id="BIFH01000024">
    <property type="protein sequence ID" value="GCD97562.1"/>
    <property type="molecule type" value="Genomic_DNA"/>
</dbReference>
<evidence type="ECO:0000313" key="1">
    <source>
        <dbReference type="EMBL" id="GCD97562.1"/>
    </source>
</evidence>
<sequence length="200" mass="21292">MGDRWGYRFLLGWDRWAAGNRSLGANRGDASSVRPMLGVMGNFGVYVVARSAWPLLELPAVQQAGGEPRWSARDGDWQVLLLSSGLDPGPTLMADTDAPVLTADVVSGHFAMIDAQSPGGGDVWHCALAPRAARSYALDPELGPPPERVLPRAVGWAREAGLTPDEAALDTTLRAEGTPDDLLRAFLDALGFRFVVVDGG</sequence>
<reference evidence="1 2" key="1">
    <citation type="submission" date="2018-12" db="EMBL/GenBank/DDBJ databases">
        <title>Draft genome sequence of Embleya hyalina NBRC 13850T.</title>
        <authorList>
            <person name="Komaki H."/>
            <person name="Hosoyama A."/>
            <person name="Kimura A."/>
            <person name="Ichikawa N."/>
            <person name="Tamura T."/>
        </authorList>
    </citation>
    <scope>NUCLEOTIDE SEQUENCE [LARGE SCALE GENOMIC DNA]</scope>
    <source>
        <strain evidence="1 2">NBRC 13850</strain>
    </source>
</reference>
<gene>
    <name evidence="1" type="ORF">EHYA_05257</name>
</gene>
<keyword evidence="2" id="KW-1185">Reference proteome</keyword>
<evidence type="ECO:0000313" key="2">
    <source>
        <dbReference type="Proteomes" id="UP000286931"/>
    </source>
</evidence>
<proteinExistence type="predicted"/>